<keyword evidence="5" id="KW-1185">Reference proteome</keyword>
<comment type="similarity">
    <text evidence="1">Belongs to the OPI10 family.</text>
</comment>
<dbReference type="GO" id="GO:0005634">
    <property type="term" value="C:nucleus"/>
    <property type="evidence" value="ECO:0007669"/>
    <property type="project" value="TreeGrafter"/>
</dbReference>
<feature type="domain" description="Hikeshi-like N-terminal" evidence="2">
    <location>
        <begin position="5"/>
        <end position="128"/>
    </location>
</feature>
<dbReference type="GO" id="GO:0006606">
    <property type="term" value="P:protein import into nucleus"/>
    <property type="evidence" value="ECO:0007669"/>
    <property type="project" value="TreeGrafter"/>
</dbReference>
<dbReference type="GO" id="GO:0061608">
    <property type="term" value="F:nuclear import signal receptor activity"/>
    <property type="evidence" value="ECO:0007669"/>
    <property type="project" value="TreeGrafter"/>
</dbReference>
<dbReference type="Pfam" id="PF21057">
    <property type="entry name" value="Hikeshi-like_C"/>
    <property type="match status" value="1"/>
</dbReference>
<dbReference type="Proteomes" id="UP000623687">
    <property type="component" value="Unassembled WGS sequence"/>
</dbReference>
<evidence type="ECO:0008006" key="6">
    <source>
        <dbReference type="Google" id="ProtNLM"/>
    </source>
</evidence>
<evidence type="ECO:0000256" key="1">
    <source>
        <dbReference type="ARBA" id="ARBA00006623"/>
    </source>
</evidence>
<reference evidence="4" key="1">
    <citation type="submission" date="2019-07" db="EMBL/GenBank/DDBJ databases">
        <authorList>
            <person name="Palmer J.M."/>
        </authorList>
    </citation>
    <scope>NUCLEOTIDE SEQUENCE</scope>
    <source>
        <strain evidence="4">PC9</strain>
    </source>
</reference>
<dbReference type="Pfam" id="PF05603">
    <property type="entry name" value="Hikeshi-like_N"/>
    <property type="match status" value="1"/>
</dbReference>
<proteinExistence type="inferred from homology"/>
<dbReference type="AlphaFoldDB" id="A0A8H7DV18"/>
<feature type="domain" description="Hikeshi-like C-terminal" evidence="3">
    <location>
        <begin position="147"/>
        <end position="205"/>
    </location>
</feature>
<dbReference type="InterPro" id="IPR031318">
    <property type="entry name" value="OPI10"/>
</dbReference>
<accession>A0A8H7DV18</accession>
<dbReference type="EMBL" id="JACETU010000001">
    <property type="protein sequence ID" value="KAF7439879.1"/>
    <property type="molecule type" value="Genomic_DNA"/>
</dbReference>
<dbReference type="GO" id="GO:0005829">
    <property type="term" value="C:cytosol"/>
    <property type="evidence" value="ECO:0007669"/>
    <property type="project" value="TreeGrafter"/>
</dbReference>
<evidence type="ECO:0000259" key="2">
    <source>
        <dbReference type="Pfam" id="PF05603"/>
    </source>
</evidence>
<sequence length="208" mass="22287">MFGCVVAGRLLQTNLQQVDETHAYFELSGASTINHISVFLLGTVPFPEGYGASVHFYWPGKGFQLLGMLSNEKPSAIFRLRGNFTSSATNTANPNAFTPAPAENSTSDVVAILGLAIEPLDQIQVQVSGLPTAIVKSTIAQDVTRDATLMAERVVKHLFNYLSSFVGSVPGGFAPDVVVPVGMIAKWYDSFLSKVKTGGIGFLERDES</sequence>
<gene>
    <name evidence="4" type="ORF">PC9H_000216</name>
</gene>
<protein>
    <recommendedName>
        <fullName evidence="6">Hikeshi-like domain-containing protein</fullName>
    </recommendedName>
</protein>
<evidence type="ECO:0000259" key="3">
    <source>
        <dbReference type="Pfam" id="PF21057"/>
    </source>
</evidence>
<dbReference type="OrthoDB" id="10248398at2759"/>
<name>A0A8H7DV18_PLEOS</name>
<comment type="caution">
    <text evidence="4">The sequence shown here is derived from an EMBL/GenBank/DDBJ whole genome shotgun (WGS) entry which is preliminary data.</text>
</comment>
<dbReference type="VEuPathDB" id="FungiDB:PC9H_000216"/>
<dbReference type="InterPro" id="IPR048364">
    <property type="entry name" value="Hikeshi-like_C"/>
</dbReference>
<organism evidence="4 5">
    <name type="scientific">Pleurotus ostreatus</name>
    <name type="common">Oyster mushroom</name>
    <name type="synonym">White-rot fungus</name>
    <dbReference type="NCBI Taxonomy" id="5322"/>
    <lineage>
        <taxon>Eukaryota</taxon>
        <taxon>Fungi</taxon>
        <taxon>Dikarya</taxon>
        <taxon>Basidiomycota</taxon>
        <taxon>Agaricomycotina</taxon>
        <taxon>Agaricomycetes</taxon>
        <taxon>Agaricomycetidae</taxon>
        <taxon>Agaricales</taxon>
        <taxon>Pleurotineae</taxon>
        <taxon>Pleurotaceae</taxon>
        <taxon>Pleurotus</taxon>
    </lineage>
</organism>
<evidence type="ECO:0000313" key="5">
    <source>
        <dbReference type="Proteomes" id="UP000623687"/>
    </source>
</evidence>
<dbReference type="GeneID" id="59370057"/>
<dbReference type="PANTHER" id="PTHR12925">
    <property type="entry name" value="HIKESHI FAMILY MEMBER"/>
    <property type="match status" value="1"/>
</dbReference>
<dbReference type="InterPro" id="IPR008493">
    <property type="entry name" value="Hikeshi-like_N"/>
</dbReference>
<evidence type="ECO:0000313" key="4">
    <source>
        <dbReference type="EMBL" id="KAF7439879.1"/>
    </source>
</evidence>
<dbReference type="PANTHER" id="PTHR12925:SF0">
    <property type="entry name" value="PROTEIN HIKESHI"/>
    <property type="match status" value="1"/>
</dbReference>
<dbReference type="RefSeq" id="XP_036635723.1">
    <property type="nucleotide sequence ID" value="XM_036769878.1"/>
</dbReference>